<protein>
    <submittedName>
        <fullName evidence="2">Uncharacterized protein</fullName>
    </submittedName>
</protein>
<dbReference type="AlphaFoldDB" id="A0A6V8PA96"/>
<comment type="caution">
    <text evidence="2">The sequence shown here is derived from an EMBL/GenBank/DDBJ whole genome shotgun (WGS) entry which is preliminary data.</text>
</comment>
<sequence length="82" mass="9462">MPSPLQEMTYCCVMNLLYRSAEEDQRHEGGLGDRQRMGHESETESGTKLKRFGADRKTLAERRSPAIEEPMKPSCHRWHKGT</sequence>
<evidence type="ECO:0000313" key="2">
    <source>
        <dbReference type="EMBL" id="GFP29197.1"/>
    </source>
</evidence>
<dbReference type="EMBL" id="BLRZ01000003">
    <property type="protein sequence ID" value="GFP29197.1"/>
    <property type="molecule type" value="Genomic_DNA"/>
</dbReference>
<evidence type="ECO:0000313" key="3">
    <source>
        <dbReference type="Proteomes" id="UP000588083"/>
    </source>
</evidence>
<feature type="region of interest" description="Disordered" evidence="1">
    <location>
        <begin position="23"/>
        <end position="82"/>
    </location>
</feature>
<feature type="compositionally biased region" description="Basic and acidic residues" evidence="1">
    <location>
        <begin position="23"/>
        <end position="71"/>
    </location>
</feature>
<proteinExistence type="predicted"/>
<gene>
    <name evidence="2" type="ORF">HKBW3S34_00116</name>
</gene>
<dbReference type="Proteomes" id="UP000588083">
    <property type="component" value="Unassembled WGS sequence"/>
</dbReference>
<organism evidence="2 3">
    <name type="scientific">Candidatus Hakubella thermalkaliphila</name>
    <dbReference type="NCBI Taxonomy" id="2754717"/>
    <lineage>
        <taxon>Bacteria</taxon>
        <taxon>Bacillati</taxon>
        <taxon>Actinomycetota</taxon>
        <taxon>Actinomycetota incertae sedis</taxon>
        <taxon>Candidatus Hakubellales</taxon>
        <taxon>Candidatus Hakubellaceae</taxon>
        <taxon>Candidatus Hakubella</taxon>
    </lineage>
</organism>
<evidence type="ECO:0000256" key="1">
    <source>
        <dbReference type="SAM" id="MobiDB-lite"/>
    </source>
</evidence>
<reference evidence="2 3" key="1">
    <citation type="journal article" date="2020" name="Front. Microbiol.">
        <title>Single-cell genomics of novel Actinobacteria with the Wood-Ljungdahl pathway discovered in a serpentinizing system.</title>
        <authorList>
            <person name="Merino N."/>
            <person name="Kawai M."/>
            <person name="Boyd E.S."/>
            <person name="Colman D.R."/>
            <person name="McGlynn S.E."/>
            <person name="Nealson K.H."/>
            <person name="Kurokawa K."/>
            <person name="Hongoh Y."/>
        </authorList>
    </citation>
    <scope>NUCLEOTIDE SEQUENCE [LARGE SCALE GENOMIC DNA]</scope>
    <source>
        <strain evidence="2 3">S34</strain>
    </source>
</reference>
<name>A0A6V8PA96_9ACTN</name>
<keyword evidence="3" id="KW-1185">Reference proteome</keyword>
<accession>A0A6V8PA96</accession>